<evidence type="ECO:0000313" key="2">
    <source>
        <dbReference type="Proteomes" id="UP000008370"/>
    </source>
</evidence>
<dbReference type="AlphaFoldDB" id="K5WWX9"/>
<gene>
    <name evidence="1" type="ORF">PHACADRAFT_255236</name>
</gene>
<dbReference type="GeneID" id="18916258"/>
<organism evidence="1 2">
    <name type="scientific">Phanerochaete carnosa (strain HHB-10118-sp)</name>
    <name type="common">White-rot fungus</name>
    <name type="synonym">Peniophora carnosa</name>
    <dbReference type="NCBI Taxonomy" id="650164"/>
    <lineage>
        <taxon>Eukaryota</taxon>
        <taxon>Fungi</taxon>
        <taxon>Dikarya</taxon>
        <taxon>Basidiomycota</taxon>
        <taxon>Agaricomycotina</taxon>
        <taxon>Agaricomycetes</taxon>
        <taxon>Polyporales</taxon>
        <taxon>Phanerochaetaceae</taxon>
        <taxon>Phanerochaete</taxon>
    </lineage>
</organism>
<evidence type="ECO:0000313" key="1">
    <source>
        <dbReference type="EMBL" id="EKM54977.1"/>
    </source>
</evidence>
<dbReference type="RefSeq" id="XP_007395326.1">
    <property type="nucleotide sequence ID" value="XM_007395264.1"/>
</dbReference>
<reference evidence="1 2" key="1">
    <citation type="journal article" date="2012" name="BMC Genomics">
        <title>Comparative genomics of the white-rot fungi, Phanerochaete carnosa and P. chrysosporium, to elucidate the genetic basis of the distinct wood types they colonize.</title>
        <authorList>
            <person name="Suzuki H."/>
            <person name="MacDonald J."/>
            <person name="Syed K."/>
            <person name="Salamov A."/>
            <person name="Hori C."/>
            <person name="Aerts A."/>
            <person name="Henrissat B."/>
            <person name="Wiebenga A."/>
            <person name="vanKuyk P.A."/>
            <person name="Barry K."/>
            <person name="Lindquist E."/>
            <person name="LaButti K."/>
            <person name="Lapidus A."/>
            <person name="Lucas S."/>
            <person name="Coutinho P."/>
            <person name="Gong Y."/>
            <person name="Samejima M."/>
            <person name="Mahadevan R."/>
            <person name="Abou-Zaid M."/>
            <person name="de Vries R.P."/>
            <person name="Igarashi K."/>
            <person name="Yadav J.S."/>
            <person name="Grigoriev I.V."/>
            <person name="Master E.R."/>
        </authorList>
    </citation>
    <scope>NUCLEOTIDE SEQUENCE [LARGE SCALE GENOMIC DNA]</scope>
    <source>
        <strain evidence="1 2">HHB-10118-sp</strain>
    </source>
</reference>
<dbReference type="KEGG" id="pco:PHACADRAFT_255236"/>
<protein>
    <submittedName>
        <fullName evidence="1">Uncharacterized protein</fullName>
    </submittedName>
</protein>
<proteinExistence type="predicted"/>
<dbReference type="HOGENOM" id="CLU_2758627_0_0_1"/>
<name>K5WWX9_PHACS</name>
<dbReference type="Proteomes" id="UP000008370">
    <property type="component" value="Unassembled WGS sequence"/>
</dbReference>
<dbReference type="InParanoid" id="K5WWX9"/>
<keyword evidence="2" id="KW-1185">Reference proteome</keyword>
<dbReference type="EMBL" id="JH930472">
    <property type="protein sequence ID" value="EKM54977.1"/>
    <property type="molecule type" value="Genomic_DNA"/>
</dbReference>
<sequence>MCRWLIERRRLPFVQTLRLLLRGDVPDYKRRKPYLRRSTGDGHGLPARSSNAVWPGRAHEGVCGFSSLGT</sequence>
<accession>K5WWX9</accession>